<feature type="transmembrane region" description="Helical" evidence="5">
    <location>
        <begin position="227"/>
        <end position="246"/>
    </location>
</feature>
<feature type="domain" description="O-antigen ligase-related" evidence="6">
    <location>
        <begin position="193"/>
        <end position="326"/>
    </location>
</feature>
<feature type="transmembrane region" description="Helical" evidence="5">
    <location>
        <begin position="112"/>
        <end position="139"/>
    </location>
</feature>
<feature type="transmembrane region" description="Helical" evidence="5">
    <location>
        <begin position="313"/>
        <end position="333"/>
    </location>
</feature>
<evidence type="ECO:0000256" key="4">
    <source>
        <dbReference type="ARBA" id="ARBA00023136"/>
    </source>
</evidence>
<feature type="transmembrane region" description="Helical" evidence="5">
    <location>
        <begin position="33"/>
        <end position="53"/>
    </location>
</feature>
<evidence type="ECO:0000313" key="8">
    <source>
        <dbReference type="Proteomes" id="UP000707245"/>
    </source>
</evidence>
<keyword evidence="3 5" id="KW-1133">Transmembrane helix</keyword>
<keyword evidence="4 5" id="KW-0472">Membrane</keyword>
<reference evidence="7 8" key="1">
    <citation type="submission" date="2020-07" db="EMBL/GenBank/DDBJ databases">
        <title>Halophilic bacteria isolated from french cheeses.</title>
        <authorList>
            <person name="Kothe C.I."/>
            <person name="Farah-Kraiem B."/>
            <person name="Renault P."/>
            <person name="Dridi B."/>
        </authorList>
    </citation>
    <scope>NUCLEOTIDE SEQUENCE [LARGE SCALE GENOMIC DNA]</scope>
    <source>
        <strain evidence="7 8">FME14</strain>
    </source>
</reference>
<feature type="transmembrane region" description="Helical" evidence="5">
    <location>
        <begin position="353"/>
        <end position="382"/>
    </location>
</feature>
<dbReference type="PANTHER" id="PTHR37422:SF17">
    <property type="entry name" value="O-ANTIGEN LIGASE"/>
    <property type="match status" value="1"/>
</dbReference>
<dbReference type="Pfam" id="PF04932">
    <property type="entry name" value="Wzy_C"/>
    <property type="match status" value="1"/>
</dbReference>
<feature type="transmembrane region" description="Helical" evidence="5">
    <location>
        <begin position="159"/>
        <end position="184"/>
    </location>
</feature>
<dbReference type="Proteomes" id="UP000707245">
    <property type="component" value="Unassembled WGS sequence"/>
</dbReference>
<feature type="transmembrane region" description="Helical" evidence="5">
    <location>
        <begin position="85"/>
        <end position="105"/>
    </location>
</feature>
<protein>
    <submittedName>
        <fullName evidence="7">O-antigen ligase family protein</fullName>
    </submittedName>
</protein>
<comment type="subcellular location">
    <subcellularLocation>
        <location evidence="1">Membrane</location>
        <topology evidence="1">Multi-pass membrane protein</topology>
    </subcellularLocation>
</comment>
<comment type="caution">
    <text evidence="7">The sequence shown here is derived from an EMBL/GenBank/DDBJ whole genome shotgun (WGS) entry which is preliminary data.</text>
</comment>
<accession>A0ABR9FRP0</accession>
<name>A0ABR9FRP0_9GAMM</name>
<keyword evidence="7" id="KW-0436">Ligase</keyword>
<dbReference type="GO" id="GO:0016874">
    <property type="term" value="F:ligase activity"/>
    <property type="evidence" value="ECO:0007669"/>
    <property type="project" value="UniProtKB-KW"/>
</dbReference>
<dbReference type="RefSeq" id="WP_192542888.1">
    <property type="nucleotide sequence ID" value="NZ_RRZA01000084.1"/>
</dbReference>
<organism evidence="7 8">
    <name type="scientific">Pseudoalteromonas prydzensis</name>
    <dbReference type="NCBI Taxonomy" id="182141"/>
    <lineage>
        <taxon>Bacteria</taxon>
        <taxon>Pseudomonadati</taxon>
        <taxon>Pseudomonadota</taxon>
        <taxon>Gammaproteobacteria</taxon>
        <taxon>Alteromonadales</taxon>
        <taxon>Pseudoalteromonadaceae</taxon>
        <taxon>Pseudoalteromonas</taxon>
    </lineage>
</organism>
<evidence type="ECO:0000256" key="2">
    <source>
        <dbReference type="ARBA" id="ARBA00022692"/>
    </source>
</evidence>
<feature type="transmembrane region" description="Helical" evidence="5">
    <location>
        <begin position="62"/>
        <end position="79"/>
    </location>
</feature>
<evidence type="ECO:0000313" key="7">
    <source>
        <dbReference type="EMBL" id="MBE0459502.1"/>
    </source>
</evidence>
<dbReference type="InterPro" id="IPR007016">
    <property type="entry name" value="O-antigen_ligase-rel_domated"/>
</dbReference>
<dbReference type="PANTHER" id="PTHR37422">
    <property type="entry name" value="TEICHURONIC ACID BIOSYNTHESIS PROTEIN TUAE"/>
    <property type="match status" value="1"/>
</dbReference>
<gene>
    <name evidence="7" type="ORF">EI167_19085</name>
</gene>
<evidence type="ECO:0000256" key="1">
    <source>
        <dbReference type="ARBA" id="ARBA00004141"/>
    </source>
</evidence>
<proteinExistence type="predicted"/>
<dbReference type="InterPro" id="IPR051533">
    <property type="entry name" value="WaaL-like"/>
</dbReference>
<evidence type="ECO:0000256" key="5">
    <source>
        <dbReference type="SAM" id="Phobius"/>
    </source>
</evidence>
<keyword evidence="8" id="KW-1185">Reference proteome</keyword>
<sequence>MYVFKSSDTNIKACCFILFLSVFMSRFNFDFGVSLQIFHAVFVFLVVSGIYAIPRALLPDELLMLLFYILFSFTGIYSIEPAKTIIMILGLGVVINYALITRGLLSRLEMKAVLQVFAIVGKIIFWFSLFLYFFGALYFNLYGLNEGQKFMGVMVEKGILRAIGISTDPNFLSLISIVFVFFFLSKKNEKIYAFGFIILILLTLSRGGAASLVVGLVLYLLKNDFKKLAYIVLCSISFIIIFQLFIDPDFLNLVFEKRMSGLETGAGRFDIWSQGLKIFEGNEVFGIGIFQFQSYNKLYFSDGHFLHNTYFEVLIEGGVVVFAVFMLMLITFTSKFVHLYLFNDDFFWILPTIISFFICIFGLSAYASPIIYTFMAVMNVIYLKSKSKITTY</sequence>
<feature type="transmembrane region" description="Helical" evidence="5">
    <location>
        <begin position="191"/>
        <end position="221"/>
    </location>
</feature>
<keyword evidence="2 5" id="KW-0812">Transmembrane</keyword>
<evidence type="ECO:0000259" key="6">
    <source>
        <dbReference type="Pfam" id="PF04932"/>
    </source>
</evidence>
<dbReference type="EMBL" id="RRZA01000084">
    <property type="protein sequence ID" value="MBE0459502.1"/>
    <property type="molecule type" value="Genomic_DNA"/>
</dbReference>
<evidence type="ECO:0000256" key="3">
    <source>
        <dbReference type="ARBA" id="ARBA00022989"/>
    </source>
</evidence>